<dbReference type="Gene3D" id="1.10.10.10">
    <property type="entry name" value="Winged helix-like DNA-binding domain superfamily/Winged helix DNA-binding domain"/>
    <property type="match status" value="1"/>
</dbReference>
<accession>A0A9D9D8S9</accession>
<dbReference type="SUPFAM" id="SSF53067">
    <property type="entry name" value="Actin-like ATPase domain"/>
    <property type="match status" value="2"/>
</dbReference>
<dbReference type="SUPFAM" id="SSF46785">
    <property type="entry name" value="Winged helix' DNA-binding domain"/>
    <property type="match status" value="1"/>
</dbReference>
<proteinExistence type="inferred from homology"/>
<dbReference type="Pfam" id="PF00480">
    <property type="entry name" value="ROK"/>
    <property type="match status" value="1"/>
</dbReference>
<comment type="similarity">
    <text evidence="1">Belongs to the ROK (NagC/XylR) family.</text>
</comment>
<dbReference type="InterPro" id="IPR036388">
    <property type="entry name" value="WH-like_DNA-bd_sf"/>
</dbReference>
<dbReference type="PANTHER" id="PTHR18964">
    <property type="entry name" value="ROK (REPRESSOR, ORF, KINASE) FAMILY"/>
    <property type="match status" value="1"/>
</dbReference>
<evidence type="ECO:0000313" key="2">
    <source>
        <dbReference type="EMBL" id="MBO8415204.1"/>
    </source>
</evidence>
<evidence type="ECO:0000256" key="1">
    <source>
        <dbReference type="ARBA" id="ARBA00006479"/>
    </source>
</evidence>
<evidence type="ECO:0000313" key="3">
    <source>
        <dbReference type="Proteomes" id="UP000823631"/>
    </source>
</evidence>
<dbReference type="InterPro" id="IPR036390">
    <property type="entry name" value="WH_DNA-bd_sf"/>
</dbReference>
<dbReference type="InterPro" id="IPR043129">
    <property type="entry name" value="ATPase_NBD"/>
</dbReference>
<dbReference type="InterPro" id="IPR000600">
    <property type="entry name" value="ROK"/>
</dbReference>
<dbReference type="Proteomes" id="UP000823631">
    <property type="component" value="Unassembled WGS sequence"/>
</dbReference>
<dbReference type="EMBL" id="JADINH010000040">
    <property type="protein sequence ID" value="MBO8415204.1"/>
    <property type="molecule type" value="Genomic_DNA"/>
</dbReference>
<dbReference type="Gene3D" id="3.30.420.40">
    <property type="match status" value="2"/>
</dbReference>
<gene>
    <name evidence="2" type="ORF">IAB19_02350</name>
</gene>
<organism evidence="2 3">
    <name type="scientific">Candidatus Avisuccinivibrio stercorigallinarum</name>
    <dbReference type="NCBI Taxonomy" id="2840704"/>
    <lineage>
        <taxon>Bacteria</taxon>
        <taxon>Pseudomonadati</taxon>
        <taxon>Pseudomonadota</taxon>
        <taxon>Gammaproteobacteria</taxon>
        <taxon>Aeromonadales</taxon>
        <taxon>Succinivibrionaceae</taxon>
        <taxon>Succinivibrionaceae incertae sedis</taxon>
        <taxon>Candidatus Avisuccinivibrio</taxon>
    </lineage>
</organism>
<reference evidence="2" key="1">
    <citation type="submission" date="2020-10" db="EMBL/GenBank/DDBJ databases">
        <authorList>
            <person name="Gilroy R."/>
        </authorList>
    </citation>
    <scope>NUCLEOTIDE SEQUENCE</scope>
    <source>
        <strain evidence="2">17213</strain>
    </source>
</reference>
<protein>
    <submittedName>
        <fullName evidence="2">ROK family transcriptional regulator</fullName>
    </submittedName>
</protein>
<sequence>MAKAIQGLTGLNVRGINRRLVLSWLYTAGGGTKHQLVRELNMSLSTVDQNLKELENAGLIVQQGFTDSTGGRPARRYGVNPRYKCAVGIGILKGSVHLCAVDLNGSLLSSRELPLPFEDSEAFFAGLGQGFKAFLSDNQIAASSLLPVNAAVQGLPSADGKEIAFGVLLHNQGQQADRLSAKLGTEVKWVHDSAAAAFYELHEHPGLNNAVLFLLNRNFGGALIIGGQVVSGSGGWAGTLEHICLNPEGTRCYCGSRGCAETVLSADALRQQAGLEIPEFFARLRAGDHDCREVWSRYLNTLALLMRNTLPLVDGELILCGYLVPFMTEDDLDTLHRLINANLPFDFARERLSAGSSGDLSPALGAALMSVDAYLKAEVLTSGSFERI</sequence>
<dbReference type="PANTHER" id="PTHR18964:SF149">
    <property type="entry name" value="BIFUNCTIONAL UDP-N-ACETYLGLUCOSAMINE 2-EPIMERASE_N-ACETYLMANNOSAMINE KINASE"/>
    <property type="match status" value="1"/>
</dbReference>
<comment type="caution">
    <text evidence="2">The sequence shown here is derived from an EMBL/GenBank/DDBJ whole genome shotgun (WGS) entry which is preliminary data.</text>
</comment>
<dbReference type="AlphaFoldDB" id="A0A9D9D8S9"/>
<reference evidence="2" key="2">
    <citation type="journal article" date="2021" name="PeerJ">
        <title>Extensive microbial diversity within the chicken gut microbiome revealed by metagenomics and culture.</title>
        <authorList>
            <person name="Gilroy R."/>
            <person name="Ravi A."/>
            <person name="Getino M."/>
            <person name="Pursley I."/>
            <person name="Horton D.L."/>
            <person name="Alikhan N.F."/>
            <person name="Baker D."/>
            <person name="Gharbi K."/>
            <person name="Hall N."/>
            <person name="Watson M."/>
            <person name="Adriaenssens E.M."/>
            <person name="Foster-Nyarko E."/>
            <person name="Jarju S."/>
            <person name="Secka A."/>
            <person name="Antonio M."/>
            <person name="Oren A."/>
            <person name="Chaudhuri R.R."/>
            <person name="La Ragione R."/>
            <person name="Hildebrand F."/>
            <person name="Pallen M.J."/>
        </authorList>
    </citation>
    <scope>NUCLEOTIDE SEQUENCE</scope>
    <source>
        <strain evidence="2">17213</strain>
    </source>
</reference>
<name>A0A9D9D8S9_9GAMM</name>